<evidence type="ECO:0000313" key="2">
    <source>
        <dbReference type="EMBL" id="KAJ7328382.1"/>
    </source>
</evidence>
<accession>A0AAD6ZME9</accession>
<dbReference type="EMBL" id="JARIHO010000039">
    <property type="protein sequence ID" value="KAJ7328382.1"/>
    <property type="molecule type" value="Genomic_DNA"/>
</dbReference>
<dbReference type="Proteomes" id="UP001218218">
    <property type="component" value="Unassembled WGS sequence"/>
</dbReference>
<comment type="caution">
    <text evidence="2">The sequence shown here is derived from an EMBL/GenBank/DDBJ whole genome shotgun (WGS) entry which is preliminary data.</text>
</comment>
<name>A0AAD6ZME9_9AGAR</name>
<feature type="region of interest" description="Disordered" evidence="1">
    <location>
        <begin position="49"/>
        <end position="91"/>
    </location>
</feature>
<organism evidence="2 3">
    <name type="scientific">Mycena albidolilacea</name>
    <dbReference type="NCBI Taxonomy" id="1033008"/>
    <lineage>
        <taxon>Eukaryota</taxon>
        <taxon>Fungi</taxon>
        <taxon>Dikarya</taxon>
        <taxon>Basidiomycota</taxon>
        <taxon>Agaricomycotina</taxon>
        <taxon>Agaricomycetes</taxon>
        <taxon>Agaricomycetidae</taxon>
        <taxon>Agaricales</taxon>
        <taxon>Marasmiineae</taxon>
        <taxon>Mycenaceae</taxon>
        <taxon>Mycena</taxon>
    </lineage>
</organism>
<gene>
    <name evidence="2" type="ORF">DFH08DRAFT_815883</name>
</gene>
<evidence type="ECO:0000313" key="3">
    <source>
        <dbReference type="Proteomes" id="UP001218218"/>
    </source>
</evidence>
<reference evidence="2" key="1">
    <citation type="submission" date="2023-03" db="EMBL/GenBank/DDBJ databases">
        <title>Massive genome expansion in bonnet fungi (Mycena s.s.) driven by repeated elements and novel gene families across ecological guilds.</title>
        <authorList>
            <consortium name="Lawrence Berkeley National Laboratory"/>
            <person name="Harder C.B."/>
            <person name="Miyauchi S."/>
            <person name="Viragh M."/>
            <person name="Kuo A."/>
            <person name="Thoen E."/>
            <person name="Andreopoulos B."/>
            <person name="Lu D."/>
            <person name="Skrede I."/>
            <person name="Drula E."/>
            <person name="Henrissat B."/>
            <person name="Morin E."/>
            <person name="Kohler A."/>
            <person name="Barry K."/>
            <person name="LaButti K."/>
            <person name="Morin E."/>
            <person name="Salamov A."/>
            <person name="Lipzen A."/>
            <person name="Mereny Z."/>
            <person name="Hegedus B."/>
            <person name="Baldrian P."/>
            <person name="Stursova M."/>
            <person name="Weitz H."/>
            <person name="Taylor A."/>
            <person name="Grigoriev I.V."/>
            <person name="Nagy L.G."/>
            <person name="Martin F."/>
            <person name="Kauserud H."/>
        </authorList>
    </citation>
    <scope>NUCLEOTIDE SEQUENCE</scope>
    <source>
        <strain evidence="2">CBHHK002</strain>
    </source>
</reference>
<keyword evidence="3" id="KW-1185">Reference proteome</keyword>
<evidence type="ECO:0000256" key="1">
    <source>
        <dbReference type="SAM" id="MobiDB-lite"/>
    </source>
</evidence>
<protein>
    <submittedName>
        <fullName evidence="2">Uncharacterized protein</fullName>
    </submittedName>
</protein>
<dbReference type="AlphaFoldDB" id="A0AAD6ZME9"/>
<proteinExistence type="predicted"/>
<sequence>MGPGGTPASCFHKHLSYKFSPICCFPIQQTDFELLGCTFDLVRDGEDIGSTDLTDNAPDPTSDSESDSHSESESETCTNVLRDSRRKKTSSSSCKGKLELRLDEYGRGFVQCERRKKNDRAHLILRTLDEFNIPYLRALLENNSQTINEFEELARRSGYGPLVPCAFSAPPSARKDLCSYWHRQSGKLARGVLQRERGNCTATFDVYTPYNLFNCPCVIVICRNPHSHPNPDPVKTPPPLLEILRSLLLNLDRKLADATPRKLVLDSGFMNNFRRALGWNKPFDPPLSALHPSLGNLDHVRRYINELRHDLFPEGTGFEGLLLAAQHRNLPEGEQRLCGKWQEFEMETWELDRMRSEFEMETWELDRMRSVTATLGVLLNHLPLRQ</sequence>